<feature type="compositionally biased region" description="Polar residues" evidence="4">
    <location>
        <begin position="807"/>
        <end position="816"/>
    </location>
</feature>
<feature type="region of interest" description="Disordered" evidence="4">
    <location>
        <begin position="376"/>
        <end position="420"/>
    </location>
</feature>
<comment type="caution">
    <text evidence="5">The sequence shown here is derived from an EMBL/GenBank/DDBJ whole genome shotgun (WGS) entry which is preliminary data.</text>
</comment>
<accession>A0AAD5RJS0</accession>
<feature type="compositionally biased region" description="Pro residues" evidence="4">
    <location>
        <begin position="503"/>
        <end position="514"/>
    </location>
</feature>
<feature type="compositionally biased region" description="Low complexity" evidence="4">
    <location>
        <begin position="556"/>
        <end position="573"/>
    </location>
</feature>
<feature type="compositionally biased region" description="Basic and acidic residues" evidence="4">
    <location>
        <begin position="474"/>
        <end position="484"/>
    </location>
</feature>
<evidence type="ECO:0000256" key="1">
    <source>
        <dbReference type="ARBA" id="ARBA00009291"/>
    </source>
</evidence>
<feature type="compositionally biased region" description="Polar residues" evidence="4">
    <location>
        <begin position="636"/>
        <end position="647"/>
    </location>
</feature>
<evidence type="ECO:0000256" key="3">
    <source>
        <dbReference type="SAM" id="Coils"/>
    </source>
</evidence>
<evidence type="ECO:0000256" key="4">
    <source>
        <dbReference type="SAM" id="MobiDB-lite"/>
    </source>
</evidence>
<keyword evidence="6" id="KW-1185">Reference proteome</keyword>
<feature type="compositionally biased region" description="Basic residues" evidence="4">
    <location>
        <begin position="785"/>
        <end position="800"/>
    </location>
</feature>
<feature type="compositionally biased region" description="Low complexity" evidence="4">
    <location>
        <begin position="597"/>
        <end position="613"/>
    </location>
</feature>
<reference evidence="5" key="1">
    <citation type="submission" date="2022-07" db="EMBL/GenBank/DDBJ databases">
        <title>Draft genome sequence of Zalerion maritima ATCC 34329, a (micro)plastics degrading marine fungus.</title>
        <authorList>
            <person name="Paco A."/>
            <person name="Goncalves M.F.M."/>
            <person name="Rocha-Santos T.A.P."/>
            <person name="Alves A."/>
        </authorList>
    </citation>
    <scope>NUCLEOTIDE SEQUENCE</scope>
    <source>
        <strain evidence="5">ATCC 34329</strain>
    </source>
</reference>
<dbReference type="AlphaFoldDB" id="A0AAD5RJS0"/>
<dbReference type="Gene3D" id="1.10.287.1490">
    <property type="match status" value="1"/>
</dbReference>
<organism evidence="5 6">
    <name type="scientific">Zalerion maritima</name>
    <dbReference type="NCBI Taxonomy" id="339359"/>
    <lineage>
        <taxon>Eukaryota</taxon>
        <taxon>Fungi</taxon>
        <taxon>Dikarya</taxon>
        <taxon>Ascomycota</taxon>
        <taxon>Pezizomycotina</taxon>
        <taxon>Sordariomycetes</taxon>
        <taxon>Lulworthiomycetidae</taxon>
        <taxon>Lulworthiales</taxon>
        <taxon>Lulworthiaceae</taxon>
        <taxon>Zalerion</taxon>
    </lineage>
</organism>
<dbReference type="Pfam" id="PF11559">
    <property type="entry name" value="ADIP"/>
    <property type="match status" value="1"/>
</dbReference>
<gene>
    <name evidence="5" type="ORF">MKZ38_006609</name>
</gene>
<feature type="compositionally biased region" description="Basic and acidic residues" evidence="4">
    <location>
        <begin position="880"/>
        <end position="894"/>
    </location>
</feature>
<dbReference type="Proteomes" id="UP001201980">
    <property type="component" value="Unassembled WGS sequence"/>
</dbReference>
<feature type="region of interest" description="Disordered" evidence="4">
    <location>
        <begin position="776"/>
        <end position="829"/>
    </location>
</feature>
<dbReference type="EMBL" id="JAKWBI020000405">
    <property type="protein sequence ID" value="KAJ2895401.1"/>
    <property type="molecule type" value="Genomic_DNA"/>
</dbReference>
<feature type="compositionally biased region" description="Basic and acidic residues" evidence="4">
    <location>
        <begin position="722"/>
        <end position="742"/>
    </location>
</feature>
<dbReference type="InterPro" id="IPR021622">
    <property type="entry name" value="Afadin/alpha-actinin-bd"/>
</dbReference>
<keyword evidence="2 3" id="KW-0175">Coiled coil</keyword>
<protein>
    <recommendedName>
        <fullName evidence="7">NIMA interactive protein</fullName>
    </recommendedName>
</protein>
<feature type="compositionally biased region" description="Acidic residues" evidence="4">
    <location>
        <begin position="406"/>
        <end position="416"/>
    </location>
</feature>
<evidence type="ECO:0000256" key="2">
    <source>
        <dbReference type="ARBA" id="ARBA00023054"/>
    </source>
</evidence>
<feature type="coiled-coil region" evidence="3">
    <location>
        <begin position="88"/>
        <end position="143"/>
    </location>
</feature>
<feature type="compositionally biased region" description="Low complexity" evidence="4">
    <location>
        <begin position="657"/>
        <end position="672"/>
    </location>
</feature>
<feature type="compositionally biased region" description="Polar residues" evidence="4">
    <location>
        <begin position="545"/>
        <end position="555"/>
    </location>
</feature>
<feature type="region of interest" description="Disordered" evidence="4">
    <location>
        <begin position="857"/>
        <end position="916"/>
    </location>
</feature>
<comment type="similarity">
    <text evidence="1">Belongs to the ADIP family.</text>
</comment>
<name>A0AAD5RJS0_9PEZI</name>
<evidence type="ECO:0000313" key="5">
    <source>
        <dbReference type="EMBL" id="KAJ2895401.1"/>
    </source>
</evidence>
<sequence length="934" mass="101821">MVQYEHLRTASLYINNQLLSRGLLKDGQTIDFCDPDACEGGAGETTGKIMGVVNDLILRRDRDAEHRESLSTTLRTVRAESLRLTNDVTRLSERQADTQRKLAAAETAETAAKTQLKSAESAIRGLKEEMARARTMVAQTRASCANEVRKRDRQIESLKKHVADAGRTRGVSRSNAITTISVTGEFGGKEKGGVPSGCAMDEDYDLHAETNDFLTELAKGLSVENDALLALVRRTLSNLREMGGMQKEAQEPKAKEEEGNVVTYQSNCEDLSTDLENILEHLRAILSNPSFVPIEEVEVREEEIQRLRDGWDKMETRWKEAVYLIDGWRRRMLSNGKGVNMEELKMGLRLSPVRVRDVAETSQGYGVFPLSAVKEEDEEQVDYANQDMPESPCPRGSLDLVPAPNYDEDEHDDSDSDSSSIFHEDIELEDLETEEPNIEILEQSIVIDSSHYRHPLKPHQSALLESESAANRGSSDRPQERQKPGDFTTIMEENTLEVQEASMPPPPKPTPPEEQPSQARRRRAAPRHIQPPSPPPSNSSTSSTEQAQSRGRAQVQNPQPAQPRSRPQQQRPLPSKPTNDRATRIKARTAQAAQLVSNPKAPAPSQQAQPKSKLQPQPRPSPSPVHAASPEKQPVSAPTSQPASRSASAADITNPDTANNTQSTASTSHTNTLATTIRSTTPDPEDELAMAMAMSNTSSKPATSPERHDAAEPQRVAQTPNPRRDRDFSGGDRTGNERDRSPMRRAGSRLPLPANAPVQPSPQLTMASIAAKLAASEREADAARVRAKLKAVRRPAKGGVKRAPEQNMASAGSDGTNELAATAGGGGLVDEAPVKKRAAAIVNGTVGMGSISSEEGGGVALLSRSGTGAAVDDLSSSERPGQRKKEQINVEKPRKRERRASKVANRRRSTLSPWEMQSLIAGSVVDSPCKEGRD</sequence>
<proteinExistence type="inferred from homology"/>
<feature type="region of interest" description="Disordered" evidence="4">
    <location>
        <begin position="461"/>
        <end position="763"/>
    </location>
</feature>
<feature type="compositionally biased region" description="Polar residues" evidence="4">
    <location>
        <begin position="673"/>
        <end position="682"/>
    </location>
</feature>
<feature type="compositionally biased region" description="Basic residues" evidence="4">
    <location>
        <begin position="895"/>
        <end position="909"/>
    </location>
</feature>
<evidence type="ECO:0000313" key="6">
    <source>
        <dbReference type="Proteomes" id="UP001201980"/>
    </source>
</evidence>
<evidence type="ECO:0008006" key="7">
    <source>
        <dbReference type="Google" id="ProtNLM"/>
    </source>
</evidence>